<dbReference type="PANTHER" id="PTHR43475">
    <property type="entry name" value="METHYLTHIORIBOSE-1-PHOSPHATE ISOMERASE"/>
    <property type="match status" value="1"/>
</dbReference>
<organism evidence="2">
    <name type="scientific">Caldilineaceae bacterium SB0664_bin_27</name>
    <dbReference type="NCBI Taxonomy" id="2605260"/>
    <lineage>
        <taxon>Bacteria</taxon>
        <taxon>Bacillati</taxon>
        <taxon>Chloroflexota</taxon>
        <taxon>Caldilineae</taxon>
        <taxon>Caldilineales</taxon>
        <taxon>Caldilineaceae</taxon>
    </lineage>
</organism>
<evidence type="ECO:0000313" key="2">
    <source>
        <dbReference type="EMBL" id="MXY92447.1"/>
    </source>
</evidence>
<evidence type="ECO:0000256" key="1">
    <source>
        <dbReference type="RuleBase" id="RU003814"/>
    </source>
</evidence>
<dbReference type="EMBL" id="VXRG01000034">
    <property type="protein sequence ID" value="MXY92447.1"/>
    <property type="molecule type" value="Genomic_DNA"/>
</dbReference>
<comment type="similarity">
    <text evidence="1">Belongs to the eIF-2B alpha/beta/delta subunits family.</text>
</comment>
<dbReference type="GO" id="GO:0046523">
    <property type="term" value="F:S-methyl-5-thioribose-1-phosphate isomerase activity"/>
    <property type="evidence" value="ECO:0007669"/>
    <property type="project" value="TreeGrafter"/>
</dbReference>
<comment type="caution">
    <text evidence="2">The sequence shown here is derived from an EMBL/GenBank/DDBJ whole genome shotgun (WGS) entry which is preliminary data.</text>
</comment>
<dbReference type="Pfam" id="PF01008">
    <property type="entry name" value="IF-2B"/>
    <property type="match status" value="1"/>
</dbReference>
<sequence>METPPDDNRQLSSFPQPVRQLMEVIDSSGPLGTSAVIGMYGRALEMLAVESTARSGGDLAGQALNLISYFLKTRGRFTVAVVNSFAALRSQLDEMRTSDRSVEEVSLALRDFRRRLASDRQGRMDAIAAAGANQLSGADSLLLYDYSSTVFKVVAALAKENGNLQLVVPESRTCDGGLPILRHGKELTCRQWLVPDAALAFAMPKCDAVLVGVETFFRDGSFTNTVGSLTTAVVAKHFAVPFFAVTDLSKADHGQRRDAQPERTFCEPLAGHSELLDGDRIGTTYPPLEKTPGKLVTAYITEKGVLRPERVWSTALTEVEGE</sequence>
<evidence type="ECO:0008006" key="3">
    <source>
        <dbReference type="Google" id="ProtNLM"/>
    </source>
</evidence>
<proteinExistence type="inferred from homology"/>
<dbReference type="InterPro" id="IPR037171">
    <property type="entry name" value="NagB/RpiA_transferase-like"/>
</dbReference>
<protein>
    <recommendedName>
        <fullName evidence="3">Translation initiation factor eIF-2B</fullName>
    </recommendedName>
</protein>
<gene>
    <name evidence="2" type="ORF">F4Y42_03260</name>
</gene>
<name>A0A6B0YPF0_9CHLR</name>
<dbReference type="InterPro" id="IPR000649">
    <property type="entry name" value="IF-2B-related"/>
</dbReference>
<dbReference type="SUPFAM" id="SSF100950">
    <property type="entry name" value="NagB/RpiA/CoA transferase-like"/>
    <property type="match status" value="1"/>
</dbReference>
<dbReference type="AlphaFoldDB" id="A0A6B0YPF0"/>
<dbReference type="GO" id="GO:0019509">
    <property type="term" value="P:L-methionine salvage from methylthioadenosine"/>
    <property type="evidence" value="ECO:0007669"/>
    <property type="project" value="TreeGrafter"/>
</dbReference>
<accession>A0A6B0YPF0</accession>
<dbReference type="InterPro" id="IPR042529">
    <property type="entry name" value="IF_2B-like_C"/>
</dbReference>
<dbReference type="Gene3D" id="3.40.50.10470">
    <property type="entry name" value="Translation initiation factor eif-2b, domain 2"/>
    <property type="match status" value="1"/>
</dbReference>
<reference evidence="2" key="1">
    <citation type="submission" date="2019-09" db="EMBL/GenBank/DDBJ databases">
        <title>Characterisation of the sponge microbiome using genome-centric metagenomics.</title>
        <authorList>
            <person name="Engelberts J.P."/>
            <person name="Robbins S.J."/>
            <person name="De Goeij J.M."/>
            <person name="Aranda M."/>
            <person name="Bell S.C."/>
            <person name="Webster N.S."/>
        </authorList>
    </citation>
    <scope>NUCLEOTIDE SEQUENCE</scope>
    <source>
        <strain evidence="2">SB0664_bin_27</strain>
    </source>
</reference>
<dbReference type="PANTHER" id="PTHR43475:SF3">
    <property type="entry name" value="TRANSLATION INITIATION FACTOR EIF-2B SUBUNIT FAMILY PROTEIN (AFU_ORTHOLOGUE AFUA_2G14290)"/>
    <property type="match status" value="1"/>
</dbReference>